<evidence type="ECO:0000256" key="4">
    <source>
        <dbReference type="ARBA" id="ARBA00022764"/>
    </source>
</evidence>
<evidence type="ECO:0000256" key="1">
    <source>
        <dbReference type="ARBA" id="ARBA00004418"/>
    </source>
</evidence>
<dbReference type="GO" id="GO:0051082">
    <property type="term" value="F:unfolded protein binding"/>
    <property type="evidence" value="ECO:0007669"/>
    <property type="project" value="TreeGrafter"/>
</dbReference>
<dbReference type="OrthoDB" id="8928345at2"/>
<dbReference type="CDD" id="cd09916">
    <property type="entry name" value="CpxP_like"/>
    <property type="match status" value="1"/>
</dbReference>
<dbReference type="InterPro" id="IPR012899">
    <property type="entry name" value="LTXXQ"/>
</dbReference>
<evidence type="ECO:0000313" key="7">
    <source>
        <dbReference type="EMBL" id="TFW32786.1"/>
    </source>
</evidence>
<feature type="compositionally biased region" description="Basic and acidic residues" evidence="5">
    <location>
        <begin position="143"/>
        <end position="156"/>
    </location>
</feature>
<feature type="region of interest" description="Disordered" evidence="5">
    <location>
        <begin position="143"/>
        <end position="168"/>
    </location>
</feature>
<comment type="similarity">
    <text evidence="2">Belongs to the CpxP/Spy family.</text>
</comment>
<dbReference type="Gene3D" id="1.20.120.1490">
    <property type="match status" value="1"/>
</dbReference>
<comment type="caution">
    <text evidence="7">The sequence shown here is derived from an EMBL/GenBank/DDBJ whole genome shotgun (WGS) entry which is preliminary data.</text>
</comment>
<evidence type="ECO:0000313" key="8">
    <source>
        <dbReference type="Proteomes" id="UP000297258"/>
    </source>
</evidence>
<evidence type="ECO:0000256" key="6">
    <source>
        <dbReference type="SAM" id="SignalP"/>
    </source>
</evidence>
<name>A0A4Y9T4U8_9BURK</name>
<protein>
    <submittedName>
        <fullName evidence="7">Periplasmic heavy metal sensor</fullName>
    </submittedName>
</protein>
<dbReference type="InterPro" id="IPR052211">
    <property type="entry name" value="Cpx_auxiliary_protein"/>
</dbReference>
<dbReference type="InterPro" id="IPR025961">
    <property type="entry name" value="Metal_resist"/>
</dbReference>
<reference evidence="7 8" key="1">
    <citation type="submission" date="2019-03" db="EMBL/GenBank/DDBJ databases">
        <title>Draft genome of Massilia hortus sp. nov., a novel bacterial species of the Oxalobacteraceae family.</title>
        <authorList>
            <person name="Peta V."/>
            <person name="Raths R."/>
            <person name="Bucking H."/>
        </authorList>
    </citation>
    <scope>NUCLEOTIDE SEQUENCE [LARGE SCALE GENOMIC DNA]</scope>
    <source>
        <strain evidence="7 8">ONC3</strain>
    </source>
</reference>
<dbReference type="EMBL" id="SPUM01000048">
    <property type="protein sequence ID" value="TFW32786.1"/>
    <property type="molecule type" value="Genomic_DNA"/>
</dbReference>
<feature type="compositionally biased region" description="Basic and acidic residues" evidence="5">
    <location>
        <begin position="31"/>
        <end position="46"/>
    </location>
</feature>
<sequence>MKLSWICAFTLVVAALASSASAQSIPPQPDGPDHGPMHMGRGEHAMRGPSMHGPGLHLPRGVELSEAQQDRVFAIMHAQAPQRREIEKKVRAAHDELRTLTESGQFDETKASSQAQALGQATAAGALLRARTAAQLLAVLTPEQREQMHKVRDARRGRQQFGDARKWQ</sequence>
<feature type="region of interest" description="Disordered" evidence="5">
    <location>
        <begin position="20"/>
        <end position="59"/>
    </location>
</feature>
<proteinExistence type="inferred from homology"/>
<dbReference type="RefSeq" id="WP_135189420.1">
    <property type="nucleotide sequence ID" value="NZ_SPUM01000048.1"/>
</dbReference>
<dbReference type="AlphaFoldDB" id="A0A4Y9T4U8"/>
<keyword evidence="4" id="KW-0574">Periplasm</keyword>
<keyword evidence="3 6" id="KW-0732">Signal</keyword>
<accession>A0A4Y9T4U8</accession>
<dbReference type="PANTHER" id="PTHR38102:SF1">
    <property type="entry name" value="PERIPLASMIC CHAPERONE SPY"/>
    <property type="match status" value="1"/>
</dbReference>
<dbReference type="PANTHER" id="PTHR38102">
    <property type="entry name" value="PERIPLASMIC CHAPERONE SPY"/>
    <property type="match status" value="1"/>
</dbReference>
<gene>
    <name evidence="7" type="ORF">E4O92_08915</name>
</gene>
<feature type="chain" id="PRO_5021453799" evidence="6">
    <location>
        <begin position="23"/>
        <end position="168"/>
    </location>
</feature>
<evidence type="ECO:0000256" key="5">
    <source>
        <dbReference type="SAM" id="MobiDB-lite"/>
    </source>
</evidence>
<organism evidence="7 8">
    <name type="scientific">Massilia horti</name>
    <dbReference type="NCBI Taxonomy" id="2562153"/>
    <lineage>
        <taxon>Bacteria</taxon>
        <taxon>Pseudomonadati</taxon>
        <taxon>Pseudomonadota</taxon>
        <taxon>Betaproteobacteria</taxon>
        <taxon>Burkholderiales</taxon>
        <taxon>Oxalobacteraceae</taxon>
        <taxon>Telluria group</taxon>
        <taxon>Massilia</taxon>
    </lineage>
</organism>
<dbReference type="Proteomes" id="UP000297258">
    <property type="component" value="Unassembled WGS sequence"/>
</dbReference>
<keyword evidence="8" id="KW-1185">Reference proteome</keyword>
<feature type="signal peptide" evidence="6">
    <location>
        <begin position="1"/>
        <end position="22"/>
    </location>
</feature>
<evidence type="ECO:0000256" key="2">
    <source>
        <dbReference type="ARBA" id="ARBA00008441"/>
    </source>
</evidence>
<comment type="subcellular location">
    <subcellularLocation>
        <location evidence="1">Periplasm</location>
    </subcellularLocation>
</comment>
<dbReference type="Pfam" id="PF13801">
    <property type="entry name" value="Metal_resist"/>
    <property type="match status" value="1"/>
</dbReference>
<dbReference type="GO" id="GO:0030288">
    <property type="term" value="C:outer membrane-bounded periplasmic space"/>
    <property type="evidence" value="ECO:0007669"/>
    <property type="project" value="TreeGrafter"/>
</dbReference>
<dbReference type="PIRSF" id="PIRSF034445">
    <property type="entry name" value="CpxP_Spy"/>
    <property type="match status" value="1"/>
</dbReference>
<evidence type="ECO:0000256" key="3">
    <source>
        <dbReference type="ARBA" id="ARBA00022729"/>
    </source>
</evidence>